<evidence type="ECO:0000256" key="5">
    <source>
        <dbReference type="ARBA" id="ARBA00022989"/>
    </source>
</evidence>
<dbReference type="Proteomes" id="UP000628736">
    <property type="component" value="Unassembled WGS sequence"/>
</dbReference>
<comment type="function">
    <text evidence="10">Catalyzes the transfer of an acyl group from acyl-phosphate (acyl-PO(4)) to glycerol-3-phosphate (G3P) to form lysophosphatidic acid (LPA). This enzyme utilizes acyl-phosphate as fatty acyl donor, but not acyl-CoA or acyl-ACP.</text>
</comment>
<feature type="transmembrane region" description="Helical" evidence="10">
    <location>
        <begin position="14"/>
        <end position="38"/>
    </location>
</feature>
<gene>
    <name evidence="10" type="primary">plsY</name>
    <name evidence="11" type="ORF">H8S11_01910</name>
</gene>
<keyword evidence="8 10" id="KW-0594">Phospholipid biosynthesis</keyword>
<feature type="transmembrane region" description="Helical" evidence="10">
    <location>
        <begin position="137"/>
        <end position="165"/>
    </location>
</feature>
<dbReference type="InterPro" id="IPR003811">
    <property type="entry name" value="G3P_acylTferase_PlsY"/>
</dbReference>
<keyword evidence="2 10" id="KW-0444">Lipid biosynthesis</keyword>
<evidence type="ECO:0000256" key="4">
    <source>
        <dbReference type="ARBA" id="ARBA00022692"/>
    </source>
</evidence>
<keyword evidence="6 10" id="KW-0443">Lipid metabolism</keyword>
<keyword evidence="5 10" id="KW-1133">Transmembrane helix</keyword>
<sequence>MGSAILFFLTRMDFWIVAVISYFCGCFNGAVIVSKYILRDDVRNHGSGNAGLTNFYRTFGGPLTFVVILTDVLKAVVAILIAVKIGGGYDPRIMPDFPLDGATVAYYVVLFKYWAGLFCLLGHMFPCMFHFKGGKGILSGGTIAIMIDWRIALVVWGGFLILAVLTRYVSLGSVWAGASFPVATWFVYQDWVITLLGLLLGGLVVYMHRANIKRLLSGTENKFSLRKKK</sequence>
<dbReference type="SMART" id="SM01207">
    <property type="entry name" value="G3P_acyltransf"/>
    <property type="match status" value="1"/>
</dbReference>
<comment type="caution">
    <text evidence="11">The sequence shown here is derived from an EMBL/GenBank/DDBJ whole genome shotgun (WGS) entry which is preliminary data.</text>
</comment>
<comment type="similarity">
    <text evidence="10">Belongs to the PlsY family.</text>
</comment>
<comment type="catalytic activity">
    <reaction evidence="10">
        <text>an acyl phosphate + sn-glycerol 3-phosphate = a 1-acyl-sn-glycero-3-phosphate + phosphate</text>
        <dbReference type="Rhea" id="RHEA:34075"/>
        <dbReference type="ChEBI" id="CHEBI:43474"/>
        <dbReference type="ChEBI" id="CHEBI:57597"/>
        <dbReference type="ChEBI" id="CHEBI:57970"/>
        <dbReference type="ChEBI" id="CHEBI:59918"/>
        <dbReference type="EC" id="2.3.1.275"/>
    </reaction>
</comment>
<dbReference type="GO" id="GO:0008654">
    <property type="term" value="P:phospholipid biosynthetic process"/>
    <property type="evidence" value="ECO:0007669"/>
    <property type="project" value="UniProtKB-UniRule"/>
</dbReference>
<dbReference type="RefSeq" id="WP_147571407.1">
    <property type="nucleotide sequence ID" value="NZ_JACOPO010000001.1"/>
</dbReference>
<keyword evidence="12" id="KW-1185">Reference proteome</keyword>
<dbReference type="PANTHER" id="PTHR30309">
    <property type="entry name" value="INNER MEMBRANE PROTEIN YGIH"/>
    <property type="match status" value="1"/>
</dbReference>
<dbReference type="HAMAP" id="MF_01043">
    <property type="entry name" value="PlsY"/>
    <property type="match status" value="1"/>
</dbReference>
<keyword evidence="11" id="KW-0012">Acyltransferase</keyword>
<comment type="pathway">
    <text evidence="10">Lipid metabolism; phospholipid metabolism.</text>
</comment>
<evidence type="ECO:0000256" key="3">
    <source>
        <dbReference type="ARBA" id="ARBA00022679"/>
    </source>
</evidence>
<organism evidence="11 12">
    <name type="scientific">Flintibacter hominis</name>
    <dbReference type="NCBI Taxonomy" id="2763048"/>
    <lineage>
        <taxon>Bacteria</taxon>
        <taxon>Bacillati</taxon>
        <taxon>Bacillota</taxon>
        <taxon>Clostridia</taxon>
        <taxon>Eubacteriales</taxon>
        <taxon>Flintibacter</taxon>
    </lineage>
</organism>
<evidence type="ECO:0000256" key="2">
    <source>
        <dbReference type="ARBA" id="ARBA00022516"/>
    </source>
</evidence>
<dbReference type="UniPathway" id="UPA00085"/>
<evidence type="ECO:0000313" key="12">
    <source>
        <dbReference type="Proteomes" id="UP000628736"/>
    </source>
</evidence>
<accession>A0A8J6M6D8</accession>
<keyword evidence="9 10" id="KW-1208">Phospholipid metabolism</keyword>
<dbReference type="Pfam" id="PF02660">
    <property type="entry name" value="G3P_acyltransf"/>
    <property type="match status" value="1"/>
</dbReference>
<evidence type="ECO:0000256" key="10">
    <source>
        <dbReference type="HAMAP-Rule" id="MF_01043"/>
    </source>
</evidence>
<keyword evidence="3 10" id="KW-0808">Transferase</keyword>
<dbReference type="GO" id="GO:0005886">
    <property type="term" value="C:plasma membrane"/>
    <property type="evidence" value="ECO:0007669"/>
    <property type="project" value="UniProtKB-SubCell"/>
</dbReference>
<dbReference type="AlphaFoldDB" id="A0A8J6M6D8"/>
<dbReference type="EC" id="2.3.1.275" evidence="10"/>
<evidence type="ECO:0000256" key="6">
    <source>
        <dbReference type="ARBA" id="ARBA00023098"/>
    </source>
</evidence>
<proteinExistence type="inferred from homology"/>
<feature type="transmembrane region" description="Helical" evidence="10">
    <location>
        <begin position="185"/>
        <end position="206"/>
    </location>
</feature>
<feature type="transmembrane region" description="Helical" evidence="10">
    <location>
        <begin position="105"/>
        <end position="125"/>
    </location>
</feature>
<evidence type="ECO:0000313" key="11">
    <source>
        <dbReference type="EMBL" id="MBC5721583.1"/>
    </source>
</evidence>
<dbReference type="GO" id="GO:0043772">
    <property type="term" value="F:acyl-phosphate glycerol-3-phosphate acyltransferase activity"/>
    <property type="evidence" value="ECO:0007669"/>
    <property type="project" value="UniProtKB-UniRule"/>
</dbReference>
<feature type="transmembrane region" description="Helical" evidence="10">
    <location>
        <begin position="59"/>
        <end position="85"/>
    </location>
</feature>
<keyword evidence="4 10" id="KW-0812">Transmembrane</keyword>
<protein>
    <recommendedName>
        <fullName evidence="10">Glycerol-3-phosphate acyltransferase</fullName>
    </recommendedName>
    <alternativeName>
        <fullName evidence="10">Acyl-PO4 G3P acyltransferase</fullName>
    </alternativeName>
    <alternativeName>
        <fullName evidence="10">Acyl-phosphate--glycerol-3-phosphate acyltransferase</fullName>
    </alternativeName>
    <alternativeName>
        <fullName evidence="10">G3P acyltransferase</fullName>
        <shortName evidence="10">GPAT</shortName>
        <ecNumber evidence="10">2.3.1.275</ecNumber>
    </alternativeName>
    <alternativeName>
        <fullName evidence="10">Lysophosphatidic acid synthase</fullName>
        <shortName evidence="10">LPA synthase</shortName>
    </alternativeName>
</protein>
<comment type="subcellular location">
    <subcellularLocation>
        <location evidence="10">Cell membrane</location>
        <topology evidence="10">Multi-pass membrane protein</topology>
    </subcellularLocation>
</comment>
<keyword evidence="1 10" id="KW-1003">Cell membrane</keyword>
<dbReference type="EMBL" id="JACOPO010000001">
    <property type="protein sequence ID" value="MBC5721583.1"/>
    <property type="molecule type" value="Genomic_DNA"/>
</dbReference>
<reference evidence="11" key="1">
    <citation type="submission" date="2020-08" db="EMBL/GenBank/DDBJ databases">
        <title>Genome public.</title>
        <authorList>
            <person name="Liu C."/>
            <person name="Sun Q."/>
        </authorList>
    </citation>
    <scope>NUCLEOTIDE SEQUENCE</scope>
    <source>
        <strain evidence="11">NSJ-23</strain>
    </source>
</reference>
<evidence type="ECO:0000256" key="7">
    <source>
        <dbReference type="ARBA" id="ARBA00023136"/>
    </source>
</evidence>
<evidence type="ECO:0000256" key="8">
    <source>
        <dbReference type="ARBA" id="ARBA00023209"/>
    </source>
</evidence>
<evidence type="ECO:0000256" key="9">
    <source>
        <dbReference type="ARBA" id="ARBA00023264"/>
    </source>
</evidence>
<evidence type="ECO:0000256" key="1">
    <source>
        <dbReference type="ARBA" id="ARBA00022475"/>
    </source>
</evidence>
<comment type="subunit">
    <text evidence="10">Probably interacts with PlsX.</text>
</comment>
<name>A0A8J6M6D8_9FIRM</name>
<dbReference type="PANTHER" id="PTHR30309:SF0">
    <property type="entry name" value="GLYCEROL-3-PHOSPHATE ACYLTRANSFERASE-RELATED"/>
    <property type="match status" value="1"/>
</dbReference>
<keyword evidence="7 10" id="KW-0472">Membrane</keyword>